<feature type="region of interest" description="Disordered" evidence="1">
    <location>
        <begin position="1"/>
        <end position="46"/>
    </location>
</feature>
<accession>A0A6L5HZD3</accession>
<dbReference type="AlphaFoldDB" id="A0A6L5HZD3"/>
<name>A0A6L5HZD3_9PSED</name>
<evidence type="ECO:0000313" key="3">
    <source>
        <dbReference type="Proteomes" id="UP000478064"/>
    </source>
</evidence>
<evidence type="ECO:0000313" key="2">
    <source>
        <dbReference type="EMBL" id="MQU08408.1"/>
    </source>
</evidence>
<reference evidence="2 3" key="1">
    <citation type="submission" date="2019-10" db="EMBL/GenBank/DDBJ databases">
        <title>Evaluation of single-gene subtyping targets for Pseudomonas.</title>
        <authorList>
            <person name="Reichler S.J."/>
            <person name="Orsi R.H."/>
            <person name="Wiedmann M."/>
            <person name="Martin N.H."/>
            <person name="Murphy S.I."/>
        </authorList>
    </citation>
    <scope>NUCLEOTIDE SEQUENCE [LARGE SCALE GENOMIC DNA]</scope>
    <source>
        <strain evidence="2 3">FSL R10-1637</strain>
    </source>
</reference>
<sequence length="162" mass="16724">MSSIGAMTFGQTGIPPSIEPAKNTQEGAVANKGAKADKEEAPPLTEGVKVTISGAALKAASASKNENSDIEDSGLPENIQSILKMIRAIKKKIAEQMAKLQAIMTNRSLSPEQARTQSMALQAEVAGLNASLTSANNSLNKALQESGASSESIVKAASLAMK</sequence>
<evidence type="ECO:0000256" key="1">
    <source>
        <dbReference type="SAM" id="MobiDB-lite"/>
    </source>
</evidence>
<feature type="compositionally biased region" description="Polar residues" evidence="1">
    <location>
        <begin position="1"/>
        <end position="11"/>
    </location>
</feature>
<protein>
    <recommendedName>
        <fullName evidence="4">Chemotaxis protein</fullName>
    </recommendedName>
</protein>
<dbReference type="Proteomes" id="UP000478064">
    <property type="component" value="Unassembled WGS sequence"/>
</dbReference>
<evidence type="ECO:0008006" key="4">
    <source>
        <dbReference type="Google" id="ProtNLM"/>
    </source>
</evidence>
<organism evidence="2 3">
    <name type="scientific">Pseudomonas helleri</name>
    <dbReference type="NCBI Taxonomy" id="1608996"/>
    <lineage>
        <taxon>Bacteria</taxon>
        <taxon>Pseudomonadati</taxon>
        <taxon>Pseudomonadota</taxon>
        <taxon>Gammaproteobacteria</taxon>
        <taxon>Pseudomonadales</taxon>
        <taxon>Pseudomonadaceae</taxon>
        <taxon>Pseudomonas</taxon>
    </lineage>
</organism>
<proteinExistence type="predicted"/>
<gene>
    <name evidence="2" type="ORF">GHO27_22330</name>
</gene>
<comment type="caution">
    <text evidence="2">The sequence shown here is derived from an EMBL/GenBank/DDBJ whole genome shotgun (WGS) entry which is preliminary data.</text>
</comment>
<dbReference type="EMBL" id="WIVU01000062">
    <property type="protein sequence ID" value="MQU08408.1"/>
    <property type="molecule type" value="Genomic_DNA"/>
</dbReference>